<organism evidence="12 13">
    <name type="scientific">Marinilactibacillus piezotolerans</name>
    <dbReference type="NCBI Taxonomy" id="258723"/>
    <lineage>
        <taxon>Bacteria</taxon>
        <taxon>Bacillati</taxon>
        <taxon>Bacillota</taxon>
        <taxon>Bacilli</taxon>
        <taxon>Lactobacillales</taxon>
        <taxon>Carnobacteriaceae</taxon>
        <taxon>Marinilactibacillus</taxon>
    </lineage>
</organism>
<keyword evidence="4" id="KW-0813">Transport</keyword>
<dbReference type="EMBL" id="FOSJ01000002">
    <property type="protein sequence ID" value="SFJ91053.1"/>
    <property type="molecule type" value="Genomic_DNA"/>
</dbReference>
<evidence type="ECO:0000256" key="1">
    <source>
        <dbReference type="ARBA" id="ARBA00004413"/>
    </source>
</evidence>
<keyword evidence="11" id="KW-0175">Coiled coil</keyword>
<evidence type="ECO:0000256" key="9">
    <source>
        <dbReference type="ARBA" id="ARBA00023136"/>
    </source>
</evidence>
<keyword evidence="12" id="KW-0969">Cilium</keyword>
<dbReference type="Gene3D" id="1.10.287.1700">
    <property type="match status" value="1"/>
</dbReference>
<evidence type="ECO:0000256" key="3">
    <source>
        <dbReference type="ARBA" id="ARBA00020392"/>
    </source>
</evidence>
<keyword evidence="12" id="KW-0966">Cell projection</keyword>
<keyword evidence="12" id="KW-0282">Flagellum</keyword>
<dbReference type="GO" id="GO:0015031">
    <property type="term" value="P:protein transport"/>
    <property type="evidence" value="ECO:0007669"/>
    <property type="project" value="UniProtKB-KW"/>
</dbReference>
<evidence type="ECO:0000256" key="8">
    <source>
        <dbReference type="ARBA" id="ARBA00022927"/>
    </source>
</evidence>
<dbReference type="GO" id="GO:0006935">
    <property type="term" value="P:chemotaxis"/>
    <property type="evidence" value="ECO:0007669"/>
    <property type="project" value="UniProtKB-KW"/>
</dbReference>
<accession>A0A1I3V7Y1</accession>
<feature type="coiled-coil region" evidence="11">
    <location>
        <begin position="19"/>
        <end position="53"/>
    </location>
</feature>
<dbReference type="GO" id="GO:0009288">
    <property type="term" value="C:bacterial-type flagellum"/>
    <property type="evidence" value="ECO:0007669"/>
    <property type="project" value="InterPro"/>
</dbReference>
<evidence type="ECO:0000313" key="12">
    <source>
        <dbReference type="EMBL" id="SFJ91053.1"/>
    </source>
</evidence>
<keyword evidence="9" id="KW-0472">Membrane</keyword>
<keyword evidence="5" id="KW-1003">Cell membrane</keyword>
<evidence type="ECO:0000256" key="2">
    <source>
        <dbReference type="ARBA" id="ARBA00010004"/>
    </source>
</evidence>
<evidence type="ECO:0000256" key="7">
    <source>
        <dbReference type="ARBA" id="ARBA00022795"/>
    </source>
</evidence>
<dbReference type="InterPro" id="IPR012823">
    <property type="entry name" value="Flagell_FliJ"/>
</dbReference>
<dbReference type="OrthoDB" id="2165860at2"/>
<evidence type="ECO:0000256" key="11">
    <source>
        <dbReference type="SAM" id="Coils"/>
    </source>
</evidence>
<dbReference type="Pfam" id="PF02050">
    <property type="entry name" value="FliJ"/>
    <property type="match status" value="1"/>
</dbReference>
<keyword evidence="8" id="KW-0653">Protein transport</keyword>
<proteinExistence type="inferred from homology"/>
<dbReference type="GO" id="GO:0071973">
    <property type="term" value="P:bacterial-type flagellum-dependent cell motility"/>
    <property type="evidence" value="ECO:0007669"/>
    <property type="project" value="InterPro"/>
</dbReference>
<keyword evidence="7" id="KW-1005">Bacterial flagellum biogenesis</keyword>
<comment type="subcellular location">
    <subcellularLocation>
        <location evidence="1">Cell membrane</location>
        <topology evidence="1">Peripheral membrane protein</topology>
        <orientation evidence="1">Cytoplasmic side</orientation>
    </subcellularLocation>
</comment>
<dbReference type="RefSeq" id="WP_072695017.1">
    <property type="nucleotide sequence ID" value="NZ_FOSJ01000002.1"/>
</dbReference>
<dbReference type="Proteomes" id="UP000199589">
    <property type="component" value="Unassembled WGS sequence"/>
</dbReference>
<keyword evidence="10" id="KW-1006">Bacterial flagellum protein export</keyword>
<evidence type="ECO:0000256" key="4">
    <source>
        <dbReference type="ARBA" id="ARBA00022448"/>
    </source>
</evidence>
<dbReference type="InterPro" id="IPR053716">
    <property type="entry name" value="Flag_assembly_chemotaxis_eff"/>
</dbReference>
<reference evidence="13" key="1">
    <citation type="submission" date="2016-10" db="EMBL/GenBank/DDBJ databases">
        <authorList>
            <person name="Varghese N."/>
            <person name="Submissions S."/>
        </authorList>
    </citation>
    <scope>NUCLEOTIDE SEQUENCE [LARGE SCALE GENOMIC DNA]</scope>
    <source>
        <strain evidence="13">DSM 16108</strain>
    </source>
</reference>
<feature type="coiled-coil region" evidence="11">
    <location>
        <begin position="84"/>
        <end position="130"/>
    </location>
</feature>
<name>A0A1I3V7Y1_9LACT</name>
<dbReference type="AlphaFoldDB" id="A0A1I3V7Y1"/>
<keyword evidence="13" id="KW-1185">Reference proteome</keyword>
<keyword evidence="6" id="KW-0145">Chemotaxis</keyword>
<evidence type="ECO:0000256" key="10">
    <source>
        <dbReference type="ARBA" id="ARBA00023225"/>
    </source>
</evidence>
<protein>
    <recommendedName>
        <fullName evidence="3">Flagellar FliJ protein</fullName>
    </recommendedName>
</protein>
<comment type="similarity">
    <text evidence="2">Belongs to the FliJ family.</text>
</comment>
<evidence type="ECO:0000313" key="13">
    <source>
        <dbReference type="Proteomes" id="UP000199589"/>
    </source>
</evidence>
<gene>
    <name evidence="12" type="ORF">SAMN04488569_100265</name>
</gene>
<dbReference type="GO" id="GO:0005886">
    <property type="term" value="C:plasma membrane"/>
    <property type="evidence" value="ECO:0007669"/>
    <property type="project" value="UniProtKB-SubCell"/>
</dbReference>
<sequence>MQPYHFSMEKILDWREDLEEIARKEVKNSENRLMKEKQKLESLLKESRKLKSDNLFKSNIDSVRRHSLYKEMLDENIIQQKLVIKNVEAQLSIVRENLAKANKDKRIMEKLEEKERYVHKEAEKKEEQKQLDEISTLQFGRNFTFNQKVK</sequence>
<dbReference type="NCBIfam" id="TIGR02473">
    <property type="entry name" value="flagell_FliJ"/>
    <property type="match status" value="1"/>
</dbReference>
<evidence type="ECO:0000256" key="5">
    <source>
        <dbReference type="ARBA" id="ARBA00022475"/>
    </source>
</evidence>
<dbReference type="GO" id="GO:0044781">
    <property type="term" value="P:bacterial-type flagellum organization"/>
    <property type="evidence" value="ECO:0007669"/>
    <property type="project" value="UniProtKB-KW"/>
</dbReference>
<evidence type="ECO:0000256" key="6">
    <source>
        <dbReference type="ARBA" id="ARBA00022500"/>
    </source>
</evidence>